<comment type="caution">
    <text evidence="1">The sequence shown here is derived from an EMBL/GenBank/DDBJ whole genome shotgun (WGS) entry which is preliminary data.</text>
</comment>
<evidence type="ECO:0000313" key="2">
    <source>
        <dbReference type="Proteomes" id="UP000034048"/>
    </source>
</evidence>
<accession>A0A0G0NNR5</accession>
<sequence>MQQNLTLYAVDTVWLPDKINCHALTVDIPLGSIIASVDLVVENNKRKLRFWLIINGSRASTACDFYLVSKQKNTNCLKCPTDKKIVPLLQFNHPDYLLVCIANDSFDASQQLFLRGY</sequence>
<gene>
    <name evidence="1" type="ORF">UT42_C0029G0010</name>
</gene>
<evidence type="ECO:0000313" key="1">
    <source>
        <dbReference type="EMBL" id="KKR14451.1"/>
    </source>
</evidence>
<reference evidence="1 2" key="1">
    <citation type="journal article" date="2015" name="Nature">
        <title>rRNA introns, odd ribosomes, and small enigmatic genomes across a large radiation of phyla.</title>
        <authorList>
            <person name="Brown C.T."/>
            <person name="Hug L.A."/>
            <person name="Thomas B.C."/>
            <person name="Sharon I."/>
            <person name="Castelle C.J."/>
            <person name="Singh A."/>
            <person name="Wilkins M.J."/>
            <person name="Williams K.H."/>
            <person name="Banfield J.F."/>
        </authorList>
    </citation>
    <scope>NUCLEOTIDE SEQUENCE [LARGE SCALE GENOMIC DNA]</scope>
</reference>
<dbReference type="EMBL" id="LBWS01000029">
    <property type="protein sequence ID" value="KKR14451.1"/>
    <property type="molecule type" value="Genomic_DNA"/>
</dbReference>
<dbReference type="AlphaFoldDB" id="A0A0G0NNR5"/>
<proteinExistence type="predicted"/>
<name>A0A0G0NNR5_9BACT</name>
<organism evidence="1 2">
    <name type="scientific">Candidatus Falkowbacteria bacterium GW2011_GWA2_39_24</name>
    <dbReference type="NCBI Taxonomy" id="1618634"/>
    <lineage>
        <taxon>Bacteria</taxon>
        <taxon>Candidatus Falkowiibacteriota</taxon>
    </lineage>
</organism>
<dbReference type="Proteomes" id="UP000034048">
    <property type="component" value="Unassembled WGS sequence"/>
</dbReference>
<protein>
    <submittedName>
        <fullName evidence="1">Uncharacterized protein</fullName>
    </submittedName>
</protein>